<comment type="caution">
    <text evidence="2">The sequence shown here is derived from an EMBL/GenBank/DDBJ whole genome shotgun (WGS) entry which is preliminary data.</text>
</comment>
<sequence length="75" mass="8347">MSLGTKQPDQSTPGRTSLAESARENLWNLAGLKDRRPKATKDEGKGRKRRSGSTEGLLRQLNQSMENDEPVTHLD</sequence>
<gene>
    <name evidence="2" type="ORF">KHLLAP_LOCUS12692</name>
</gene>
<dbReference type="AlphaFoldDB" id="A0AAI8VWY8"/>
<evidence type="ECO:0000313" key="2">
    <source>
        <dbReference type="EMBL" id="CAJ2512224.1"/>
    </source>
</evidence>
<keyword evidence="3" id="KW-1185">Reference proteome</keyword>
<evidence type="ECO:0000256" key="1">
    <source>
        <dbReference type="SAM" id="MobiDB-lite"/>
    </source>
</evidence>
<dbReference type="EMBL" id="CAUWAG010000019">
    <property type="protein sequence ID" value="CAJ2512224.1"/>
    <property type="molecule type" value="Genomic_DNA"/>
</dbReference>
<protein>
    <submittedName>
        <fullName evidence="2">Uu.00g052390.m01.CDS01</fullName>
    </submittedName>
</protein>
<feature type="region of interest" description="Disordered" evidence="1">
    <location>
        <begin position="1"/>
        <end position="75"/>
    </location>
</feature>
<organism evidence="2 3">
    <name type="scientific">Anthostomella pinea</name>
    <dbReference type="NCBI Taxonomy" id="933095"/>
    <lineage>
        <taxon>Eukaryota</taxon>
        <taxon>Fungi</taxon>
        <taxon>Dikarya</taxon>
        <taxon>Ascomycota</taxon>
        <taxon>Pezizomycotina</taxon>
        <taxon>Sordariomycetes</taxon>
        <taxon>Xylariomycetidae</taxon>
        <taxon>Xylariales</taxon>
        <taxon>Xylariaceae</taxon>
        <taxon>Anthostomella</taxon>
    </lineage>
</organism>
<reference evidence="2" key="1">
    <citation type="submission" date="2023-10" db="EMBL/GenBank/DDBJ databases">
        <authorList>
            <person name="Hackl T."/>
        </authorList>
    </citation>
    <scope>NUCLEOTIDE SEQUENCE</scope>
</reference>
<proteinExistence type="predicted"/>
<feature type="compositionally biased region" description="Basic and acidic residues" evidence="1">
    <location>
        <begin position="32"/>
        <end position="45"/>
    </location>
</feature>
<name>A0AAI8VWY8_9PEZI</name>
<evidence type="ECO:0000313" key="3">
    <source>
        <dbReference type="Proteomes" id="UP001295740"/>
    </source>
</evidence>
<dbReference type="Proteomes" id="UP001295740">
    <property type="component" value="Unassembled WGS sequence"/>
</dbReference>
<accession>A0AAI8VWY8</accession>
<feature type="compositionally biased region" description="Polar residues" evidence="1">
    <location>
        <begin position="1"/>
        <end position="19"/>
    </location>
</feature>